<dbReference type="Gene3D" id="3.40.190.10">
    <property type="entry name" value="Periplasmic binding protein-like II"/>
    <property type="match status" value="1"/>
</dbReference>
<dbReference type="OrthoDB" id="2510110at2"/>
<dbReference type="Pfam" id="PF01547">
    <property type="entry name" value="SBP_bac_1"/>
    <property type="match status" value="1"/>
</dbReference>
<evidence type="ECO:0000256" key="2">
    <source>
        <dbReference type="ARBA" id="ARBA00008520"/>
    </source>
</evidence>
<proteinExistence type="inferred from homology"/>
<evidence type="ECO:0000256" key="3">
    <source>
        <dbReference type="ARBA" id="ARBA00022448"/>
    </source>
</evidence>
<dbReference type="SUPFAM" id="SSF53850">
    <property type="entry name" value="Periplasmic binding protein-like II"/>
    <property type="match status" value="1"/>
</dbReference>
<reference evidence="6 7" key="1">
    <citation type="submission" date="2018-02" db="EMBL/GenBank/DDBJ databases">
        <title>Genomic Encyclopedia of Archaeal and Bacterial Type Strains, Phase II (KMG-II): from individual species to whole genera.</title>
        <authorList>
            <person name="Goeker M."/>
        </authorList>
    </citation>
    <scope>NUCLEOTIDE SEQUENCE [LARGE SCALE GENOMIC DNA]</scope>
    <source>
        <strain evidence="6 7">DSM 22857</strain>
    </source>
</reference>
<keyword evidence="3" id="KW-0813">Transport</keyword>
<dbReference type="EMBL" id="PTJD01000014">
    <property type="protein sequence ID" value="PPK92469.1"/>
    <property type="molecule type" value="Genomic_DNA"/>
</dbReference>
<gene>
    <name evidence="6" type="ORF">CLV92_11470</name>
</gene>
<feature type="signal peptide" evidence="5">
    <location>
        <begin position="1"/>
        <end position="23"/>
    </location>
</feature>
<dbReference type="CDD" id="cd13585">
    <property type="entry name" value="PBP2_TMBP_like"/>
    <property type="match status" value="1"/>
</dbReference>
<dbReference type="PANTHER" id="PTHR43649">
    <property type="entry name" value="ARABINOSE-BINDING PROTEIN-RELATED"/>
    <property type="match status" value="1"/>
</dbReference>
<protein>
    <submittedName>
        <fullName evidence="6">Multiple sugar transport system substrate-binding protein</fullName>
    </submittedName>
</protein>
<evidence type="ECO:0000256" key="4">
    <source>
        <dbReference type="ARBA" id="ARBA00022729"/>
    </source>
</evidence>
<sequence>MKLTVLKAAATAVGVTLALSACGGGEGPAAAGGPTTLTVSVWNYEQTPEFKALFDAFEAANEDIDVQPVDILADDYPEKVTTMLAGGDTTDVITMKNVVEYARYAGRGQLQEVGDVAEAAGGDKLAGLDDFDLDGSTFAVPYRQDFWLLYYNKALFDAAGLPHPERMTWSEYRDLAQRLTAGEGEQKVFGTYHHTWRSVVQSVADAQSSGDQLSGDYDFFAPQYDVDLELQESGAALDYATAAAQKTSYRTMFETGRAAMLPMGTWYIAGIKQAKDAGKSDVEWGMAPLPQRDGGDDVTTFGSPTAFAVNKNAKNTEAAKRFLEFAAGEEGAKAIAAVGVVPAYTDPEITEAFFQVPGLPADEGSKEAFEPGEVVLEMPVSEFSGDVDTILNEEHQLVMVGEKSVTEGIAAMEERVRDEVLG</sequence>
<evidence type="ECO:0000313" key="7">
    <source>
        <dbReference type="Proteomes" id="UP000239485"/>
    </source>
</evidence>
<keyword evidence="4 5" id="KW-0732">Signal</keyword>
<comment type="similarity">
    <text evidence="2">Belongs to the bacterial solute-binding protein 1 family.</text>
</comment>
<dbReference type="RefSeq" id="WP_104434714.1">
    <property type="nucleotide sequence ID" value="NZ_PTJD01000014.1"/>
</dbReference>
<dbReference type="PROSITE" id="PS51257">
    <property type="entry name" value="PROKAR_LIPOPROTEIN"/>
    <property type="match status" value="1"/>
</dbReference>
<evidence type="ECO:0000256" key="5">
    <source>
        <dbReference type="SAM" id="SignalP"/>
    </source>
</evidence>
<dbReference type="InterPro" id="IPR050490">
    <property type="entry name" value="Bact_solute-bd_prot1"/>
</dbReference>
<dbReference type="Proteomes" id="UP000239485">
    <property type="component" value="Unassembled WGS sequence"/>
</dbReference>
<dbReference type="PANTHER" id="PTHR43649:SF31">
    <property type="entry name" value="SN-GLYCEROL-3-PHOSPHATE-BINDING PERIPLASMIC PROTEIN UGPB"/>
    <property type="match status" value="1"/>
</dbReference>
<keyword evidence="7" id="KW-1185">Reference proteome</keyword>
<dbReference type="InterPro" id="IPR006059">
    <property type="entry name" value="SBP"/>
</dbReference>
<feature type="chain" id="PRO_5038808509" evidence="5">
    <location>
        <begin position="24"/>
        <end position="422"/>
    </location>
</feature>
<dbReference type="GO" id="GO:0030313">
    <property type="term" value="C:cell envelope"/>
    <property type="evidence" value="ECO:0007669"/>
    <property type="project" value="UniProtKB-SubCell"/>
</dbReference>
<comment type="caution">
    <text evidence="6">The sequence shown here is derived from an EMBL/GenBank/DDBJ whole genome shotgun (WGS) entry which is preliminary data.</text>
</comment>
<evidence type="ECO:0000313" key="6">
    <source>
        <dbReference type="EMBL" id="PPK92469.1"/>
    </source>
</evidence>
<evidence type="ECO:0000256" key="1">
    <source>
        <dbReference type="ARBA" id="ARBA00004196"/>
    </source>
</evidence>
<dbReference type="AlphaFoldDB" id="A0A2S6IE41"/>
<accession>A0A2S6IE41</accession>
<keyword evidence="6" id="KW-0762">Sugar transport</keyword>
<name>A0A2S6IE41_9ACTN</name>
<organism evidence="6 7">
    <name type="scientific">Kineococcus xinjiangensis</name>
    <dbReference type="NCBI Taxonomy" id="512762"/>
    <lineage>
        <taxon>Bacteria</taxon>
        <taxon>Bacillati</taxon>
        <taxon>Actinomycetota</taxon>
        <taxon>Actinomycetes</taxon>
        <taxon>Kineosporiales</taxon>
        <taxon>Kineosporiaceae</taxon>
        <taxon>Kineococcus</taxon>
    </lineage>
</organism>
<comment type="subcellular location">
    <subcellularLocation>
        <location evidence="1">Cell envelope</location>
    </subcellularLocation>
</comment>